<gene>
    <name evidence="2" type="ORF">Sjap_003026</name>
</gene>
<keyword evidence="3" id="KW-1185">Reference proteome</keyword>
<protein>
    <submittedName>
        <fullName evidence="2">Uncharacterized protein</fullName>
    </submittedName>
</protein>
<accession>A0AAP0PWP3</accession>
<reference evidence="2 3" key="1">
    <citation type="submission" date="2024-01" db="EMBL/GenBank/DDBJ databases">
        <title>Genome assemblies of Stephania.</title>
        <authorList>
            <person name="Yang L."/>
        </authorList>
    </citation>
    <scope>NUCLEOTIDE SEQUENCE [LARGE SCALE GENOMIC DNA]</scope>
    <source>
        <strain evidence="2">QJT</strain>
        <tissue evidence="2">Leaf</tissue>
    </source>
</reference>
<name>A0AAP0PWP3_9MAGN</name>
<feature type="region of interest" description="Disordered" evidence="1">
    <location>
        <begin position="1"/>
        <end position="21"/>
    </location>
</feature>
<feature type="compositionally biased region" description="Basic and acidic residues" evidence="1">
    <location>
        <begin position="1"/>
        <end position="10"/>
    </location>
</feature>
<proteinExistence type="predicted"/>
<dbReference type="Proteomes" id="UP001417504">
    <property type="component" value="Unassembled WGS sequence"/>
</dbReference>
<evidence type="ECO:0000313" key="3">
    <source>
        <dbReference type="Proteomes" id="UP001417504"/>
    </source>
</evidence>
<comment type="caution">
    <text evidence="2">The sequence shown here is derived from an EMBL/GenBank/DDBJ whole genome shotgun (WGS) entry which is preliminary data.</text>
</comment>
<dbReference type="AlphaFoldDB" id="A0AAP0PWP3"/>
<evidence type="ECO:0000313" key="2">
    <source>
        <dbReference type="EMBL" id="KAK9155546.1"/>
    </source>
</evidence>
<organism evidence="2 3">
    <name type="scientific">Stephania japonica</name>
    <dbReference type="NCBI Taxonomy" id="461633"/>
    <lineage>
        <taxon>Eukaryota</taxon>
        <taxon>Viridiplantae</taxon>
        <taxon>Streptophyta</taxon>
        <taxon>Embryophyta</taxon>
        <taxon>Tracheophyta</taxon>
        <taxon>Spermatophyta</taxon>
        <taxon>Magnoliopsida</taxon>
        <taxon>Ranunculales</taxon>
        <taxon>Menispermaceae</taxon>
        <taxon>Menispermoideae</taxon>
        <taxon>Cissampelideae</taxon>
        <taxon>Stephania</taxon>
    </lineage>
</organism>
<evidence type="ECO:0000256" key="1">
    <source>
        <dbReference type="SAM" id="MobiDB-lite"/>
    </source>
</evidence>
<dbReference type="EMBL" id="JBBNAE010000001">
    <property type="protein sequence ID" value="KAK9155546.1"/>
    <property type="molecule type" value="Genomic_DNA"/>
</dbReference>
<sequence>MRELREKGGEGGEGELVGPMVSSRSGGWDVMWTRLIELPQPAHLPCARSMNTTTMLVLSISLAAVIVLSIAPSKIESPQRHIYDHVCLIEELDPKVTQLCLFPCLLYLRKYKRREQWYELRRKASKLWLIFSFQATAGGIGGLESGVVGVDEEEDEDSEASGEIDNLGS</sequence>